<dbReference type="Proteomes" id="UP000663854">
    <property type="component" value="Unassembled WGS sequence"/>
</dbReference>
<feature type="transmembrane region" description="Helical" evidence="1">
    <location>
        <begin position="298"/>
        <end position="322"/>
    </location>
</feature>
<dbReference type="Gene3D" id="3.30.710.10">
    <property type="entry name" value="Potassium Channel Kv1.1, Chain A"/>
    <property type="match status" value="1"/>
</dbReference>
<proteinExistence type="predicted"/>
<evidence type="ECO:0000313" key="3">
    <source>
        <dbReference type="EMBL" id="CAF0882537.1"/>
    </source>
</evidence>
<feature type="transmembrane region" description="Helical" evidence="1">
    <location>
        <begin position="260"/>
        <end position="278"/>
    </location>
</feature>
<accession>A0A813YFC3</accession>
<dbReference type="AlphaFoldDB" id="A0A813YFC3"/>
<evidence type="ECO:0000256" key="1">
    <source>
        <dbReference type="SAM" id="Phobius"/>
    </source>
</evidence>
<dbReference type="SUPFAM" id="SSF81324">
    <property type="entry name" value="Voltage-gated potassium channels"/>
    <property type="match status" value="1"/>
</dbReference>
<feature type="transmembrane region" description="Helical" evidence="1">
    <location>
        <begin position="169"/>
        <end position="189"/>
    </location>
</feature>
<evidence type="ECO:0000259" key="2">
    <source>
        <dbReference type="Pfam" id="PF02214"/>
    </source>
</evidence>
<organism evidence="4 6">
    <name type="scientific">Rotaria sordida</name>
    <dbReference type="NCBI Taxonomy" id="392033"/>
    <lineage>
        <taxon>Eukaryota</taxon>
        <taxon>Metazoa</taxon>
        <taxon>Spiralia</taxon>
        <taxon>Gnathifera</taxon>
        <taxon>Rotifera</taxon>
        <taxon>Eurotatoria</taxon>
        <taxon>Bdelloidea</taxon>
        <taxon>Philodinida</taxon>
        <taxon>Philodinidae</taxon>
        <taxon>Rotaria</taxon>
    </lineage>
</organism>
<dbReference type="EMBL" id="CAJNOL010000144">
    <property type="protein sequence ID" value="CAF0882537.1"/>
    <property type="molecule type" value="Genomic_DNA"/>
</dbReference>
<keyword evidence="1" id="KW-1133">Transmembrane helix</keyword>
<dbReference type="EMBL" id="CAJNOH010000137">
    <property type="protein sequence ID" value="CAF0898853.1"/>
    <property type="molecule type" value="Genomic_DNA"/>
</dbReference>
<name>A0A813YFC3_9BILA</name>
<dbReference type="SUPFAM" id="SSF54695">
    <property type="entry name" value="POZ domain"/>
    <property type="match status" value="1"/>
</dbReference>
<keyword evidence="6" id="KW-1185">Reference proteome</keyword>
<dbReference type="Pfam" id="PF02214">
    <property type="entry name" value="BTB_2"/>
    <property type="match status" value="1"/>
</dbReference>
<protein>
    <recommendedName>
        <fullName evidence="2">Potassium channel tetramerisation-type BTB domain-containing protein</fullName>
    </recommendedName>
</protein>
<reference evidence="4" key="1">
    <citation type="submission" date="2021-02" db="EMBL/GenBank/DDBJ databases">
        <authorList>
            <person name="Nowell W R."/>
        </authorList>
    </citation>
    <scope>NUCLEOTIDE SEQUENCE</scope>
</reference>
<gene>
    <name evidence="3" type="ORF">JXQ802_LOCUS8228</name>
    <name evidence="4" type="ORF">JXQ802_LOCUS8275</name>
    <name evidence="5" type="ORF">PYM288_LOCUS9418</name>
</gene>
<dbReference type="Proteomes" id="UP000663870">
    <property type="component" value="Unassembled WGS sequence"/>
</dbReference>
<evidence type="ECO:0000313" key="6">
    <source>
        <dbReference type="Proteomes" id="UP000663870"/>
    </source>
</evidence>
<feature type="transmembrane region" description="Helical" evidence="1">
    <location>
        <begin position="365"/>
        <end position="386"/>
    </location>
</feature>
<dbReference type="EMBL" id="CAJNOL010000145">
    <property type="protein sequence ID" value="CAF0883500.1"/>
    <property type="molecule type" value="Genomic_DNA"/>
</dbReference>
<comment type="caution">
    <text evidence="4">The sequence shown here is derived from an EMBL/GenBank/DDBJ whole genome shotgun (WGS) entry which is preliminary data.</text>
</comment>
<evidence type="ECO:0000313" key="4">
    <source>
        <dbReference type="EMBL" id="CAF0883500.1"/>
    </source>
</evidence>
<feature type="domain" description="Potassium channel tetramerisation-type BTB" evidence="2">
    <location>
        <begin position="17"/>
        <end position="106"/>
    </location>
</feature>
<sequence length="428" mass="50382">MHSRTNENSENDEQRSFNVLGKPFQIRINDLVRYPNTLLADDIRLQTYWRPSLNAYFFSRDVHIFERIILPFYTSSKSLNKIKRPSMISLSEKLFQEELTFYNLLEYYQSDDISNLLFGHHSQSLSIISLLSRLLIQKCICRCIIDCISCISCVMGMFEMILWRCHHRFRSLLIGDILISLVLLWTLFYEQHSDKLLFKIKFYMHNKHEEERSQIKGKAPLSEPLVIIASFQSPVFVMQIIFASLPFIVTLLSYKYTGTWYFIMGLAFRHLLLIRLCLRDMCHLIDLLYYSGHSSFRVFSHLILFLATVIFMCIWMGIILYVTDSSSLTIDSINRHTILAPSRYIYFVYQILLNVGYGDTTEQSILSFIVIIIMTLIACPLLITIYQKLIQELNIITTKMIHVETLHRISFIDYLTTQIDRYHQSIVN</sequence>
<dbReference type="InterPro" id="IPR011333">
    <property type="entry name" value="SKP1/BTB/POZ_sf"/>
</dbReference>
<feature type="transmembrane region" description="Helical" evidence="1">
    <location>
        <begin position="235"/>
        <end position="254"/>
    </location>
</feature>
<dbReference type="GO" id="GO:0051260">
    <property type="term" value="P:protein homooligomerization"/>
    <property type="evidence" value="ECO:0007669"/>
    <property type="project" value="InterPro"/>
</dbReference>
<keyword evidence="1" id="KW-0812">Transmembrane</keyword>
<feature type="transmembrane region" description="Helical" evidence="1">
    <location>
        <begin position="143"/>
        <end position="163"/>
    </location>
</feature>
<evidence type="ECO:0000313" key="5">
    <source>
        <dbReference type="EMBL" id="CAF0898853.1"/>
    </source>
</evidence>
<keyword evidence="1" id="KW-0472">Membrane</keyword>
<dbReference type="Gene3D" id="1.10.287.70">
    <property type="match status" value="1"/>
</dbReference>
<dbReference type="InterPro" id="IPR003131">
    <property type="entry name" value="T1-type_BTB"/>
</dbReference>